<dbReference type="PROSITE" id="PS50850">
    <property type="entry name" value="MFS"/>
    <property type="match status" value="1"/>
</dbReference>
<feature type="transmembrane region" description="Helical" evidence="6">
    <location>
        <begin position="175"/>
        <end position="197"/>
    </location>
</feature>
<dbReference type="Pfam" id="PF11700">
    <property type="entry name" value="ATG22"/>
    <property type="match status" value="2"/>
</dbReference>
<evidence type="ECO:0000256" key="1">
    <source>
        <dbReference type="ARBA" id="ARBA00004651"/>
    </source>
</evidence>
<feature type="transmembrane region" description="Helical" evidence="6">
    <location>
        <begin position="361"/>
        <end position="380"/>
    </location>
</feature>
<evidence type="ECO:0000256" key="2">
    <source>
        <dbReference type="ARBA" id="ARBA00022448"/>
    </source>
</evidence>
<feature type="transmembrane region" description="Helical" evidence="6">
    <location>
        <begin position="392"/>
        <end position="411"/>
    </location>
</feature>
<protein>
    <submittedName>
        <fullName evidence="8">MFS transporter</fullName>
    </submittedName>
</protein>
<feature type="transmembrane region" description="Helical" evidence="6">
    <location>
        <begin position="268"/>
        <end position="291"/>
    </location>
</feature>
<accession>A0ABT6H7Q4</accession>
<keyword evidence="9" id="KW-1185">Reference proteome</keyword>
<name>A0ABT6H7Q4_9BACI</name>
<dbReference type="PANTHER" id="PTHR23519">
    <property type="entry name" value="AUTOPHAGY-RELATED PROTEIN 22"/>
    <property type="match status" value="1"/>
</dbReference>
<evidence type="ECO:0000313" key="8">
    <source>
        <dbReference type="EMBL" id="MDG5755095.1"/>
    </source>
</evidence>
<keyword evidence="3 6" id="KW-0812">Transmembrane</keyword>
<feature type="transmembrane region" description="Helical" evidence="6">
    <location>
        <begin position="84"/>
        <end position="102"/>
    </location>
</feature>
<dbReference type="SUPFAM" id="SSF103473">
    <property type="entry name" value="MFS general substrate transporter"/>
    <property type="match status" value="1"/>
</dbReference>
<dbReference type="Gene3D" id="1.20.1250.20">
    <property type="entry name" value="MFS general substrate transporter like domains"/>
    <property type="match status" value="2"/>
</dbReference>
<feature type="transmembrane region" description="Helical" evidence="6">
    <location>
        <begin position="327"/>
        <end position="349"/>
    </location>
</feature>
<comment type="caution">
    <text evidence="8">The sequence shown here is derived from an EMBL/GenBank/DDBJ whole genome shotgun (WGS) entry which is preliminary data.</text>
</comment>
<feature type="transmembrane region" description="Helical" evidence="6">
    <location>
        <begin position="55"/>
        <end position="77"/>
    </location>
</feature>
<dbReference type="InterPro" id="IPR020846">
    <property type="entry name" value="MFS_dom"/>
</dbReference>
<keyword evidence="5 6" id="KW-0472">Membrane</keyword>
<dbReference type="Proteomes" id="UP001218246">
    <property type="component" value="Unassembled WGS sequence"/>
</dbReference>
<comment type="subcellular location">
    <subcellularLocation>
        <location evidence="1">Cell membrane</location>
        <topology evidence="1">Multi-pass membrane protein</topology>
    </subcellularLocation>
</comment>
<keyword evidence="4 6" id="KW-1133">Transmembrane helix</keyword>
<gene>
    <name evidence="8" type="ORF">P6P90_14185</name>
</gene>
<dbReference type="PANTHER" id="PTHR23519:SF1">
    <property type="entry name" value="AUTOPHAGY-RELATED PROTEIN 22"/>
    <property type="match status" value="1"/>
</dbReference>
<dbReference type="CDD" id="cd17482">
    <property type="entry name" value="MFS_YxiO_like"/>
    <property type="match status" value="1"/>
</dbReference>
<feature type="transmembrane region" description="Helical" evidence="6">
    <location>
        <begin position="149"/>
        <end position="169"/>
    </location>
</feature>
<evidence type="ECO:0000256" key="4">
    <source>
        <dbReference type="ARBA" id="ARBA00022989"/>
    </source>
</evidence>
<evidence type="ECO:0000313" key="9">
    <source>
        <dbReference type="Proteomes" id="UP001218246"/>
    </source>
</evidence>
<sequence>MLVKLTKQEKSWMFYDWANSAYSLAITTTILPLYFKMVAEDAGMKASTSTAFWGYANSFATFLIALMAPVLGTIADYKGLKHRFFSFFFGLGVVFTAALALVPSDQWMWLLFIYTLTAIGFSGANVFYDAYLVDVTSEERMDKISANGFAIGYIGSTIPFLLSMALIFLSQNGTLPLSFAAACQLSFVITAIWWGLFTIPMLRNVKQIYYIEREPNVIQNSFKRLFDTFRNIKQHKVLFMFLLAYFFYIDGVSTIIKMASTYGADLGISATTLLVILLITQIVAFPFAWLYGRLAARFSGKTMLYVAIGVYTILCIYAYFVTTTLDFWILALLVGTSQGGIQALSRSYFAKLVPKEKSNEFFGFYNIFGRFAAVMGPLLTGVVTQLTGSTNAGVLSVVVLFIIGFVLLIRVPQTDQHTNSNSLPL</sequence>
<evidence type="ECO:0000256" key="3">
    <source>
        <dbReference type="ARBA" id="ARBA00022692"/>
    </source>
</evidence>
<dbReference type="InterPro" id="IPR036259">
    <property type="entry name" value="MFS_trans_sf"/>
</dbReference>
<dbReference type="EMBL" id="JARULN010000018">
    <property type="protein sequence ID" value="MDG5755095.1"/>
    <property type="molecule type" value="Genomic_DNA"/>
</dbReference>
<keyword evidence="2" id="KW-0813">Transport</keyword>
<evidence type="ECO:0000259" key="7">
    <source>
        <dbReference type="PROSITE" id="PS50850"/>
    </source>
</evidence>
<proteinExistence type="predicted"/>
<reference evidence="8 9" key="1">
    <citation type="submission" date="2023-04" db="EMBL/GenBank/DDBJ databases">
        <title>Ectobacillus antri isolated from activated sludge.</title>
        <authorList>
            <person name="Yan P."/>
            <person name="Liu X."/>
        </authorList>
    </citation>
    <scope>NUCLEOTIDE SEQUENCE [LARGE SCALE GENOMIC DNA]</scope>
    <source>
        <strain evidence="8 9">C18H</strain>
    </source>
</reference>
<feature type="transmembrane region" description="Helical" evidence="6">
    <location>
        <begin position="303"/>
        <end position="321"/>
    </location>
</feature>
<feature type="domain" description="Major facilitator superfamily (MFS) profile" evidence="7">
    <location>
        <begin position="237"/>
        <end position="425"/>
    </location>
</feature>
<feature type="transmembrane region" description="Helical" evidence="6">
    <location>
        <begin position="12"/>
        <end position="35"/>
    </location>
</feature>
<organism evidence="8 9">
    <name type="scientific">Ectobacillus antri</name>
    <dbReference type="NCBI Taxonomy" id="2486280"/>
    <lineage>
        <taxon>Bacteria</taxon>
        <taxon>Bacillati</taxon>
        <taxon>Bacillota</taxon>
        <taxon>Bacilli</taxon>
        <taxon>Bacillales</taxon>
        <taxon>Bacillaceae</taxon>
        <taxon>Ectobacillus</taxon>
    </lineage>
</organism>
<dbReference type="InterPro" id="IPR050495">
    <property type="entry name" value="ATG22/LtaA_families"/>
</dbReference>
<dbReference type="InterPro" id="IPR024671">
    <property type="entry name" value="Atg22-like"/>
</dbReference>
<feature type="transmembrane region" description="Helical" evidence="6">
    <location>
        <begin position="108"/>
        <end position="128"/>
    </location>
</feature>
<evidence type="ECO:0000256" key="5">
    <source>
        <dbReference type="ARBA" id="ARBA00023136"/>
    </source>
</evidence>
<evidence type="ECO:0000256" key="6">
    <source>
        <dbReference type="SAM" id="Phobius"/>
    </source>
</evidence>
<feature type="transmembrane region" description="Helical" evidence="6">
    <location>
        <begin position="237"/>
        <end position="256"/>
    </location>
</feature>